<dbReference type="InterPro" id="IPR027417">
    <property type="entry name" value="P-loop_NTPase"/>
</dbReference>
<evidence type="ECO:0000256" key="7">
    <source>
        <dbReference type="ARBA" id="ARBA00023204"/>
    </source>
</evidence>
<dbReference type="SMART" id="SM00490">
    <property type="entry name" value="HELICc"/>
    <property type="match status" value="1"/>
</dbReference>
<dbReference type="GO" id="GO:0005524">
    <property type="term" value="F:ATP binding"/>
    <property type="evidence" value="ECO:0007669"/>
    <property type="project" value="UniProtKB-KW"/>
</dbReference>
<evidence type="ECO:0000256" key="6">
    <source>
        <dbReference type="ARBA" id="ARBA00022840"/>
    </source>
</evidence>
<evidence type="ECO:0000256" key="1">
    <source>
        <dbReference type="ARBA" id="ARBA00004123"/>
    </source>
</evidence>
<keyword evidence="4" id="KW-0378">Hydrolase</keyword>
<dbReference type="SUPFAM" id="SSF52540">
    <property type="entry name" value="P-loop containing nucleoside triphosphate hydrolases"/>
    <property type="match status" value="1"/>
</dbReference>
<dbReference type="InterPro" id="IPR011545">
    <property type="entry name" value="DEAD/DEAH_box_helicase_dom"/>
</dbReference>
<reference evidence="12" key="1">
    <citation type="submission" date="2024-02" db="UniProtKB">
        <authorList>
            <consortium name="WormBaseParasite"/>
        </authorList>
    </citation>
    <scope>IDENTIFICATION</scope>
</reference>
<dbReference type="AlphaFoldDB" id="A0AAF3J1X4"/>
<feature type="domain" description="Helicase ATP-binding" evidence="9">
    <location>
        <begin position="38"/>
        <end position="207"/>
    </location>
</feature>
<accession>A0AAF3J1X4</accession>
<keyword evidence="11" id="KW-1185">Reference proteome</keyword>
<dbReference type="SMART" id="SM00487">
    <property type="entry name" value="DEXDc"/>
    <property type="match status" value="1"/>
</dbReference>
<evidence type="ECO:0000259" key="10">
    <source>
        <dbReference type="PROSITE" id="PS51194"/>
    </source>
</evidence>
<keyword evidence="2" id="KW-0547">Nucleotide-binding</keyword>
<dbReference type="Pfam" id="PF00270">
    <property type="entry name" value="DEAD"/>
    <property type="match status" value="1"/>
</dbReference>
<dbReference type="CDD" id="cd18795">
    <property type="entry name" value="SF2_C_Ski2"/>
    <property type="match status" value="1"/>
</dbReference>
<evidence type="ECO:0000256" key="8">
    <source>
        <dbReference type="ARBA" id="ARBA00023242"/>
    </source>
</evidence>
<dbReference type="GO" id="GO:0004386">
    <property type="term" value="F:helicase activity"/>
    <property type="evidence" value="ECO:0007669"/>
    <property type="project" value="UniProtKB-KW"/>
</dbReference>
<proteinExistence type="predicted"/>
<evidence type="ECO:0000259" key="9">
    <source>
        <dbReference type="PROSITE" id="PS51192"/>
    </source>
</evidence>
<evidence type="ECO:0000313" key="11">
    <source>
        <dbReference type="Proteomes" id="UP000887575"/>
    </source>
</evidence>
<dbReference type="PANTHER" id="PTHR47961:SF6">
    <property type="entry name" value="DNA-DIRECTED DNA POLYMERASE"/>
    <property type="match status" value="1"/>
</dbReference>
<dbReference type="WBParaSite" id="MBELARI_LOCUS11097">
    <property type="protein sequence ID" value="MBELARI_LOCUS11097"/>
    <property type="gene ID" value="MBELARI_LOCUS11097"/>
</dbReference>
<keyword evidence="6" id="KW-0067">ATP-binding</keyword>
<dbReference type="InterPro" id="IPR001650">
    <property type="entry name" value="Helicase_C-like"/>
</dbReference>
<evidence type="ECO:0000313" key="12">
    <source>
        <dbReference type="WBParaSite" id="MBELARI_LOCUS11097"/>
    </source>
</evidence>
<comment type="subcellular location">
    <subcellularLocation>
        <location evidence="1">Nucleus</location>
    </subcellularLocation>
</comment>
<dbReference type="PROSITE" id="PS51194">
    <property type="entry name" value="HELICASE_CTER"/>
    <property type="match status" value="1"/>
</dbReference>
<dbReference type="PROSITE" id="PS51192">
    <property type="entry name" value="HELICASE_ATP_BIND_1"/>
    <property type="match status" value="1"/>
</dbReference>
<organism evidence="11 12">
    <name type="scientific">Mesorhabditis belari</name>
    <dbReference type="NCBI Taxonomy" id="2138241"/>
    <lineage>
        <taxon>Eukaryota</taxon>
        <taxon>Metazoa</taxon>
        <taxon>Ecdysozoa</taxon>
        <taxon>Nematoda</taxon>
        <taxon>Chromadorea</taxon>
        <taxon>Rhabditida</taxon>
        <taxon>Rhabditina</taxon>
        <taxon>Rhabditomorpha</taxon>
        <taxon>Rhabditoidea</taxon>
        <taxon>Rhabditidae</taxon>
        <taxon>Mesorhabditinae</taxon>
        <taxon>Mesorhabditis</taxon>
    </lineage>
</organism>
<dbReference type="GO" id="GO:0005634">
    <property type="term" value="C:nucleus"/>
    <property type="evidence" value="ECO:0007669"/>
    <property type="project" value="UniProtKB-SubCell"/>
</dbReference>
<evidence type="ECO:0000256" key="5">
    <source>
        <dbReference type="ARBA" id="ARBA00022806"/>
    </source>
</evidence>
<keyword evidence="8" id="KW-0539">Nucleus</keyword>
<name>A0AAF3J1X4_9BILA</name>
<protein>
    <submittedName>
        <fullName evidence="12">Uncharacterized protein</fullName>
    </submittedName>
</protein>
<keyword evidence="3" id="KW-0227">DNA damage</keyword>
<dbReference type="InterPro" id="IPR050474">
    <property type="entry name" value="Hel308_SKI2-like"/>
</dbReference>
<dbReference type="GO" id="GO:0006281">
    <property type="term" value="P:DNA repair"/>
    <property type="evidence" value="ECO:0007669"/>
    <property type="project" value="UniProtKB-KW"/>
</dbReference>
<evidence type="ECO:0000256" key="4">
    <source>
        <dbReference type="ARBA" id="ARBA00022801"/>
    </source>
</evidence>
<evidence type="ECO:0000256" key="2">
    <source>
        <dbReference type="ARBA" id="ARBA00022741"/>
    </source>
</evidence>
<dbReference type="GO" id="GO:0016787">
    <property type="term" value="F:hydrolase activity"/>
    <property type="evidence" value="ECO:0007669"/>
    <property type="project" value="UniProtKB-KW"/>
</dbReference>
<feature type="domain" description="Helicase C-terminal" evidence="10">
    <location>
        <begin position="272"/>
        <end position="424"/>
    </location>
</feature>
<dbReference type="PANTHER" id="PTHR47961">
    <property type="entry name" value="DNA POLYMERASE THETA, PUTATIVE (AFU_ORTHOLOGUE AFUA_1G05260)-RELATED"/>
    <property type="match status" value="1"/>
</dbReference>
<dbReference type="Proteomes" id="UP000887575">
    <property type="component" value="Unassembled WGS sequence"/>
</dbReference>
<dbReference type="InterPro" id="IPR014001">
    <property type="entry name" value="Helicase_ATP-bd"/>
</dbReference>
<keyword evidence="7" id="KW-0234">DNA repair</keyword>
<keyword evidence="5" id="KW-0347">Helicase</keyword>
<dbReference type="Pfam" id="PF00271">
    <property type="entry name" value="Helicase_C"/>
    <property type="match status" value="1"/>
</dbReference>
<dbReference type="Gene3D" id="3.40.50.300">
    <property type="entry name" value="P-loop containing nucleotide triphosphate hydrolases"/>
    <property type="match status" value="2"/>
</dbReference>
<sequence>MNSDLHLPFPEWVPKEIVAGYRDKGVEGLFHWQHEILNAATETNENVIYAAPTSAGKSLVAELLALYAALHEKKSFFVLPYVAVAKEKLHQLQKIWRRIDLQVAGFMGHQSAERNDWMCAVCTIEKANSLVNRMITEDTVEDLGVIVLDELHMVNEGSRGTTYEFFIAKVLFLREHNSAARIVAMSATLSNTSKIETWLGSSVYQTNFRPVDLIETIAIENDLCDINGDNKIRELPNEFRSFAQDYDRMLGWTVEALCSGNLCLVFCSSKAEVEKVAVEIARIIAGLLPTKSELKSVIDRSALTELKTEMERIGPIDPLLVKTLPRGIGFHHAGLTAEERECLENFFRRGIIRLLVATSTLSSGVNLPANKVIIRAQTRGPTAINSMTYKQMAGRAGRMGHANKVGGTLSSTCIQLDRVFKSAP</sequence>
<evidence type="ECO:0000256" key="3">
    <source>
        <dbReference type="ARBA" id="ARBA00022763"/>
    </source>
</evidence>
<dbReference type="FunFam" id="3.40.50.300:FF:000813">
    <property type="entry name" value="helicase POLQ-like isoform X1"/>
    <property type="match status" value="1"/>
</dbReference>
<dbReference type="GO" id="GO:0003676">
    <property type="term" value="F:nucleic acid binding"/>
    <property type="evidence" value="ECO:0007669"/>
    <property type="project" value="InterPro"/>
</dbReference>